<dbReference type="AlphaFoldDB" id="A0AAW6CPT4"/>
<proteinExistence type="predicted"/>
<comment type="caution">
    <text evidence="1">The sequence shown here is derived from an EMBL/GenBank/DDBJ whole genome shotgun (WGS) entry which is preliminary data.</text>
</comment>
<evidence type="ECO:0000313" key="2">
    <source>
        <dbReference type="Proteomes" id="UP001212981"/>
    </source>
</evidence>
<sequence length="31" mass="3713">MLKKKVNTIYTWMFQAKRLLKKQLGGEWDAS</sequence>
<gene>
    <name evidence="1" type="ORF">PND82_00775</name>
</gene>
<protein>
    <submittedName>
        <fullName evidence="1">Uncharacterized protein</fullName>
    </submittedName>
</protein>
<accession>A0AAW6CPT4</accession>
<evidence type="ECO:0000313" key="1">
    <source>
        <dbReference type="EMBL" id="MDB7981351.1"/>
    </source>
</evidence>
<name>A0AAW6CPT4_9FIRM</name>
<dbReference type="Proteomes" id="UP001212981">
    <property type="component" value="Unassembled WGS sequence"/>
</dbReference>
<organism evidence="1 2">
    <name type="scientific">Faecalicoccus pleomorphus</name>
    <dbReference type="NCBI Taxonomy" id="1323"/>
    <lineage>
        <taxon>Bacteria</taxon>
        <taxon>Bacillati</taxon>
        <taxon>Bacillota</taxon>
        <taxon>Erysipelotrichia</taxon>
        <taxon>Erysipelotrichales</taxon>
        <taxon>Erysipelotrichaceae</taxon>
        <taxon>Faecalicoccus</taxon>
    </lineage>
</organism>
<reference evidence="1" key="1">
    <citation type="submission" date="2023-01" db="EMBL/GenBank/DDBJ databases">
        <title>Human gut microbiome strain richness.</title>
        <authorList>
            <person name="Chen-Liaw A."/>
        </authorList>
    </citation>
    <scope>NUCLEOTIDE SEQUENCE</scope>
    <source>
        <strain evidence="1">D8_m1001271B151109d0_201107</strain>
    </source>
</reference>
<dbReference type="RefSeq" id="WP_259295353.1">
    <property type="nucleotide sequence ID" value="NZ_CAMNNH010000073.1"/>
</dbReference>
<dbReference type="EMBL" id="JAQLXO010000001">
    <property type="protein sequence ID" value="MDB7981351.1"/>
    <property type="molecule type" value="Genomic_DNA"/>
</dbReference>